<dbReference type="STRING" id="883081.HMPREF9698_00967"/>
<evidence type="ECO:0000256" key="5">
    <source>
        <dbReference type="ARBA" id="ARBA00023266"/>
    </source>
</evidence>
<comment type="caution">
    <text evidence="8">The sequence shown here is derived from an EMBL/GenBank/DDBJ whole genome shotgun (WGS) entry which is preliminary data.</text>
</comment>
<keyword evidence="4" id="KW-0067">ATP-binding</keyword>
<dbReference type="InterPro" id="IPR016188">
    <property type="entry name" value="PurM-like_N"/>
</dbReference>
<dbReference type="GO" id="GO:0016260">
    <property type="term" value="P:selenocysteine biosynthetic process"/>
    <property type="evidence" value="ECO:0007669"/>
    <property type="project" value="TreeGrafter"/>
</dbReference>
<keyword evidence="2" id="KW-0547">Nucleotide-binding</keyword>
<keyword evidence="3 8" id="KW-0418">Kinase</keyword>
<dbReference type="PATRIC" id="fig|883081.3.peg.965"/>
<keyword evidence="5" id="KW-0711">Selenium</keyword>
<keyword evidence="1" id="KW-0808">Transferase</keyword>
<dbReference type="AlphaFoldDB" id="K9EW71"/>
<evidence type="ECO:0000313" key="8">
    <source>
        <dbReference type="EMBL" id="EKU93435.1"/>
    </source>
</evidence>
<reference evidence="8 9" key="1">
    <citation type="submission" date="2012-09" db="EMBL/GenBank/DDBJ databases">
        <title>The Genome Sequence of Alloiococcus otitis ATCC 51267.</title>
        <authorList>
            <consortium name="The Broad Institute Genome Sequencing Platform"/>
            <person name="Earl A."/>
            <person name="Ward D."/>
            <person name="Feldgarden M."/>
            <person name="Gevers D."/>
            <person name="Huys G."/>
            <person name="Walker B."/>
            <person name="Young S.K."/>
            <person name="Zeng Q."/>
            <person name="Gargeya S."/>
            <person name="Fitzgerald M."/>
            <person name="Haas B."/>
            <person name="Abouelleil A."/>
            <person name="Alvarado L."/>
            <person name="Arachchi H.M."/>
            <person name="Berlin A.M."/>
            <person name="Chapman S.B."/>
            <person name="Goldberg J."/>
            <person name="Griggs A."/>
            <person name="Gujja S."/>
            <person name="Hansen M."/>
            <person name="Howarth C."/>
            <person name="Imamovic A."/>
            <person name="Larimer J."/>
            <person name="McCowen C."/>
            <person name="Montmayeur A."/>
            <person name="Murphy C."/>
            <person name="Neiman D."/>
            <person name="Pearson M."/>
            <person name="Priest M."/>
            <person name="Roberts A."/>
            <person name="Saif S."/>
            <person name="Shea T."/>
            <person name="Sisk P."/>
            <person name="Sykes S."/>
            <person name="Wortman J."/>
            <person name="Nusbaum C."/>
            <person name="Birren B."/>
        </authorList>
    </citation>
    <scope>NUCLEOTIDE SEQUENCE [LARGE SCALE GENOMIC DNA]</scope>
    <source>
        <strain evidence="8 9">ATCC 51267</strain>
    </source>
</reference>
<dbReference type="Proteomes" id="UP000009875">
    <property type="component" value="Unassembled WGS sequence"/>
</dbReference>
<evidence type="ECO:0000256" key="4">
    <source>
        <dbReference type="ARBA" id="ARBA00022840"/>
    </source>
</evidence>
<evidence type="ECO:0000259" key="7">
    <source>
        <dbReference type="Pfam" id="PF02769"/>
    </source>
</evidence>
<dbReference type="HOGENOM" id="CLU_032859_0_1_9"/>
<dbReference type="InterPro" id="IPR004536">
    <property type="entry name" value="SPS/SelD"/>
</dbReference>
<protein>
    <submittedName>
        <fullName evidence="8">Selenide, water dikinase</fullName>
    </submittedName>
</protein>
<evidence type="ECO:0000259" key="6">
    <source>
        <dbReference type="Pfam" id="PF00586"/>
    </source>
</evidence>
<dbReference type="Pfam" id="PF02769">
    <property type="entry name" value="AIRS_C"/>
    <property type="match status" value="1"/>
</dbReference>
<evidence type="ECO:0000313" key="9">
    <source>
        <dbReference type="Proteomes" id="UP000009875"/>
    </source>
</evidence>
<accession>K9EW71</accession>
<dbReference type="PANTHER" id="PTHR10256:SF0">
    <property type="entry name" value="INACTIVE SELENIDE, WATER DIKINASE-LIKE PROTEIN-RELATED"/>
    <property type="match status" value="1"/>
</dbReference>
<dbReference type="PANTHER" id="PTHR10256">
    <property type="entry name" value="SELENIDE, WATER DIKINASE"/>
    <property type="match status" value="1"/>
</dbReference>
<dbReference type="NCBIfam" id="TIGR00476">
    <property type="entry name" value="selD"/>
    <property type="match status" value="1"/>
</dbReference>
<name>K9EW71_9LACT</name>
<dbReference type="Pfam" id="PF00586">
    <property type="entry name" value="AIRS"/>
    <property type="match status" value="1"/>
</dbReference>
<organism evidence="8 9">
    <name type="scientific">Alloiococcus otitis ATCC 51267</name>
    <dbReference type="NCBI Taxonomy" id="883081"/>
    <lineage>
        <taxon>Bacteria</taxon>
        <taxon>Bacillati</taxon>
        <taxon>Bacillota</taxon>
        <taxon>Bacilli</taxon>
        <taxon>Lactobacillales</taxon>
        <taxon>Carnobacteriaceae</taxon>
        <taxon>Alloiococcus</taxon>
    </lineage>
</organism>
<gene>
    <name evidence="8" type="ORF">HMPREF9698_00967</name>
</gene>
<feature type="domain" description="PurM-like C-terminal" evidence="7">
    <location>
        <begin position="125"/>
        <end position="301"/>
    </location>
</feature>
<feature type="domain" description="PurM-like N-terminal" evidence="6">
    <location>
        <begin position="7"/>
        <end position="113"/>
    </location>
</feature>
<dbReference type="InterPro" id="IPR036921">
    <property type="entry name" value="PurM-like_N_sf"/>
</dbReference>
<dbReference type="SUPFAM" id="SSF56042">
    <property type="entry name" value="PurM C-terminal domain-like"/>
    <property type="match status" value="1"/>
</dbReference>
<dbReference type="EMBL" id="AGXA01000020">
    <property type="protein sequence ID" value="EKU93435.1"/>
    <property type="molecule type" value="Genomic_DNA"/>
</dbReference>
<proteinExistence type="predicted"/>
<dbReference type="InterPro" id="IPR010918">
    <property type="entry name" value="PurM-like_C_dom"/>
</dbReference>
<dbReference type="PIRSF" id="PIRSF036407">
    <property type="entry name" value="Selenphspht_syn"/>
    <property type="match status" value="1"/>
</dbReference>
<evidence type="ECO:0000256" key="3">
    <source>
        <dbReference type="ARBA" id="ARBA00022777"/>
    </source>
</evidence>
<evidence type="ECO:0000256" key="2">
    <source>
        <dbReference type="ARBA" id="ARBA00022741"/>
    </source>
</evidence>
<keyword evidence="9" id="KW-1185">Reference proteome</keyword>
<dbReference type="eggNOG" id="COG0709">
    <property type="taxonomic scope" value="Bacteria"/>
</dbReference>
<dbReference type="GO" id="GO:0005524">
    <property type="term" value="F:ATP binding"/>
    <property type="evidence" value="ECO:0007669"/>
    <property type="project" value="UniProtKB-KW"/>
</dbReference>
<dbReference type="Gene3D" id="3.30.1330.10">
    <property type="entry name" value="PurM-like, N-terminal domain"/>
    <property type="match status" value="1"/>
</dbReference>
<evidence type="ECO:0000256" key="1">
    <source>
        <dbReference type="ARBA" id="ARBA00022679"/>
    </source>
</evidence>
<sequence>MGYDSSDDASVYRLRDDLALIQTIDFFPSMVSDPYLFGQIAAANSLSDVYAMGGKVISALNIVTFPDQGNYDMLGQILKGGADKVHEADAVLSGGHSIHDDTAKYGLSVTGLVHPDKIIENDKAQVGDYLILTKPLGTGLITTAHKADAVSQDAYDQACQWMTTLNKGVGQVMQNYQVSSATDVTGFGLLGHLKEMTAGKVTAYLEASQIPIMKEAYQAASQRLITGGARKNRNFLEKEVQFNLNDRAMEEVLYDPQTSGGLLISISPDQVQDLIADLKDQQVFGQVIGKIGEKEDKTIIIN</sequence>
<dbReference type="GO" id="GO:0004756">
    <property type="term" value="F:selenide, water dikinase activity"/>
    <property type="evidence" value="ECO:0007669"/>
    <property type="project" value="TreeGrafter"/>
</dbReference>
<dbReference type="InterPro" id="IPR036676">
    <property type="entry name" value="PurM-like_C_sf"/>
</dbReference>
<dbReference type="Gene3D" id="3.90.650.10">
    <property type="entry name" value="PurM-like C-terminal domain"/>
    <property type="match status" value="1"/>
</dbReference>
<dbReference type="SUPFAM" id="SSF55326">
    <property type="entry name" value="PurM N-terminal domain-like"/>
    <property type="match status" value="1"/>
</dbReference>
<dbReference type="CDD" id="cd02195">
    <property type="entry name" value="SelD"/>
    <property type="match status" value="1"/>
</dbReference>
<dbReference type="GO" id="GO:0005737">
    <property type="term" value="C:cytoplasm"/>
    <property type="evidence" value="ECO:0007669"/>
    <property type="project" value="TreeGrafter"/>
</dbReference>